<dbReference type="GO" id="GO:0005886">
    <property type="term" value="C:plasma membrane"/>
    <property type="evidence" value="ECO:0007669"/>
    <property type="project" value="UniProtKB-SubCell"/>
</dbReference>
<evidence type="ECO:0000256" key="6">
    <source>
        <dbReference type="ARBA" id="ARBA00023065"/>
    </source>
</evidence>
<organism evidence="11 13">
    <name type="scientific">Rotaria sordida</name>
    <dbReference type="NCBI Taxonomy" id="392033"/>
    <lineage>
        <taxon>Eukaryota</taxon>
        <taxon>Metazoa</taxon>
        <taxon>Spiralia</taxon>
        <taxon>Gnathifera</taxon>
        <taxon>Rotifera</taxon>
        <taxon>Eurotatoria</taxon>
        <taxon>Bdelloidea</taxon>
        <taxon>Philodinida</taxon>
        <taxon>Philodinidae</taxon>
        <taxon>Rotaria</taxon>
    </lineage>
</organism>
<feature type="compositionally biased region" description="Polar residues" evidence="10">
    <location>
        <begin position="501"/>
        <end position="529"/>
    </location>
</feature>
<dbReference type="GO" id="GO:0005921">
    <property type="term" value="C:gap junction"/>
    <property type="evidence" value="ECO:0007669"/>
    <property type="project" value="UniProtKB-UniRule"/>
</dbReference>
<evidence type="ECO:0000256" key="9">
    <source>
        <dbReference type="RuleBase" id="RU010713"/>
    </source>
</evidence>
<dbReference type="AlphaFoldDB" id="A0A813X685"/>
<dbReference type="PANTHER" id="PTHR11893">
    <property type="entry name" value="INNEXIN"/>
    <property type="match status" value="1"/>
</dbReference>
<proteinExistence type="inferred from homology"/>
<dbReference type="Proteomes" id="UP000663889">
    <property type="component" value="Unassembled WGS sequence"/>
</dbReference>
<dbReference type="Pfam" id="PF00876">
    <property type="entry name" value="Innexin"/>
    <property type="match status" value="1"/>
</dbReference>
<comment type="function">
    <text evidence="9">Structural component of the gap junctions.</text>
</comment>
<dbReference type="PANTHER" id="PTHR11893:SF36">
    <property type="entry name" value="INNEXIN-5"/>
    <property type="match status" value="1"/>
</dbReference>
<keyword evidence="8 9" id="KW-0407">Ion channel</keyword>
<feature type="compositionally biased region" description="Basic and acidic residues" evidence="10">
    <location>
        <begin position="562"/>
        <end position="572"/>
    </location>
</feature>
<dbReference type="PRINTS" id="PR01262">
    <property type="entry name" value="INNEXIN"/>
</dbReference>
<feature type="transmembrane region" description="Helical" evidence="9">
    <location>
        <begin position="104"/>
        <end position="126"/>
    </location>
</feature>
<evidence type="ECO:0000313" key="11">
    <source>
        <dbReference type="EMBL" id="CAF0862299.1"/>
    </source>
</evidence>
<comment type="caution">
    <text evidence="9">Lacks conserved residue(s) required for the propagation of feature annotation.</text>
</comment>
<dbReference type="EMBL" id="CAJNOU010000096">
    <property type="protein sequence ID" value="CAF0862299.1"/>
    <property type="molecule type" value="Genomic_DNA"/>
</dbReference>
<evidence type="ECO:0000256" key="8">
    <source>
        <dbReference type="ARBA" id="ARBA00023303"/>
    </source>
</evidence>
<evidence type="ECO:0000256" key="7">
    <source>
        <dbReference type="ARBA" id="ARBA00023136"/>
    </source>
</evidence>
<feature type="transmembrane region" description="Helical" evidence="9">
    <location>
        <begin position="300"/>
        <end position="323"/>
    </location>
</feature>
<keyword evidence="2 9" id="KW-0813">Transport</keyword>
<comment type="caution">
    <text evidence="11">The sequence shown here is derived from an EMBL/GenBank/DDBJ whole genome shotgun (WGS) entry which is preliminary data.</text>
</comment>
<comment type="similarity">
    <text evidence="9">Belongs to the pannexin family.</text>
</comment>
<feature type="region of interest" description="Disordered" evidence="10">
    <location>
        <begin position="480"/>
        <end position="615"/>
    </location>
</feature>
<evidence type="ECO:0000256" key="5">
    <source>
        <dbReference type="ARBA" id="ARBA00022989"/>
    </source>
</evidence>
<evidence type="ECO:0000256" key="10">
    <source>
        <dbReference type="SAM" id="MobiDB-lite"/>
    </source>
</evidence>
<comment type="subcellular location">
    <subcellularLocation>
        <location evidence="1 9">Cell membrane</location>
        <topology evidence="1 9">Multi-pass membrane protein</topology>
    </subcellularLocation>
</comment>
<evidence type="ECO:0000256" key="4">
    <source>
        <dbReference type="ARBA" id="ARBA00022692"/>
    </source>
</evidence>
<keyword evidence="4 9" id="KW-0812">Transmembrane</keyword>
<accession>A0A813X685</accession>
<evidence type="ECO:0000313" key="12">
    <source>
        <dbReference type="EMBL" id="CAF3558016.1"/>
    </source>
</evidence>
<dbReference type="GO" id="GO:0034220">
    <property type="term" value="P:monoatomic ion transmembrane transport"/>
    <property type="evidence" value="ECO:0007669"/>
    <property type="project" value="UniProtKB-KW"/>
</dbReference>
<name>A0A813X685_9BILA</name>
<keyword evidence="5 9" id="KW-1133">Transmembrane helix</keyword>
<dbReference type="PROSITE" id="PS51013">
    <property type="entry name" value="PANNEXIN"/>
    <property type="match status" value="1"/>
</dbReference>
<keyword evidence="7 9" id="KW-0472">Membrane</keyword>
<reference evidence="11" key="1">
    <citation type="submission" date="2021-02" db="EMBL/GenBank/DDBJ databases">
        <authorList>
            <person name="Nowell W R."/>
        </authorList>
    </citation>
    <scope>NUCLEOTIDE SEQUENCE</scope>
</reference>
<sequence>MSALILRAAQDFSQLFLGTSRSDDSVGDRLSSRYTCAILIAFTIIVSNREFTSRRIQCWVPAFFTGNYEDYTNNVCWVRNTYYIDDAKEIPDNTDIRHQSSIRYYQWIPFILLLQAFLFFIPYVLWRVLCQRSGIDIRDIVEAAANFKKPNDEKQSERLMKFIISVIDQYVDDPRRQPNNRETVWWKKCFLVFFPSSGRYMGDYLRNLFLFIKIIYIINIAVQIVLLSLLLGQPFWSLGFTVLRLLYEGKGWDFTSQYFPKVTLCDFSIREANALPIAHTYTVMCVLPINLFNQQIFTFLWFWFVFIIILTIYDLCIWIYRLFFRRELFLQERLKIMDYELTKKWPFNDSCAEHINKQDNEYLMRVQSRVETESTTGDEVYILRDGRKIHHQSRMFIVPPMYYEGKGRTLFQFFNDEYLEADGHFILRIIGTNASELVSTRIIHDLFQLCCEKRFIPNAVEKLRTPPRVTLYKYLVIPKEGQPPPPPAPAPPPQLQLQQPKTPNYETQPKTPNYETQPKTPNYETQPRTNPFAPHASVVPSLYSTTSQQPPEVKRRTSHHPPHTESQARARSDTLPFLDQTEVLQRLSTMRGENGSIPSRRTQHSSQHDEQEEGQ</sequence>
<evidence type="ECO:0000256" key="3">
    <source>
        <dbReference type="ARBA" id="ARBA00022475"/>
    </source>
</evidence>
<protein>
    <recommendedName>
        <fullName evidence="9">Innexin</fullName>
    </recommendedName>
</protein>
<dbReference type="Proteomes" id="UP000663874">
    <property type="component" value="Unassembled WGS sequence"/>
</dbReference>
<feature type="compositionally biased region" description="Pro residues" evidence="10">
    <location>
        <begin position="481"/>
        <end position="494"/>
    </location>
</feature>
<keyword evidence="6 9" id="KW-0406">Ion transport</keyword>
<evidence type="ECO:0000313" key="13">
    <source>
        <dbReference type="Proteomes" id="UP000663889"/>
    </source>
</evidence>
<evidence type="ECO:0000256" key="1">
    <source>
        <dbReference type="ARBA" id="ARBA00004651"/>
    </source>
</evidence>
<feature type="transmembrane region" description="Helical" evidence="9">
    <location>
        <begin position="208"/>
        <end position="231"/>
    </location>
</feature>
<evidence type="ECO:0000256" key="2">
    <source>
        <dbReference type="ARBA" id="ARBA00022448"/>
    </source>
</evidence>
<gene>
    <name evidence="9" type="primary">inx</name>
    <name evidence="12" type="ORF">FNK824_LOCUS1302</name>
    <name evidence="11" type="ORF">SEV965_LOCUS3684</name>
</gene>
<dbReference type="InterPro" id="IPR000990">
    <property type="entry name" value="Innexin"/>
</dbReference>
<dbReference type="EMBL" id="CAJOBE010000066">
    <property type="protein sequence ID" value="CAF3558016.1"/>
    <property type="molecule type" value="Genomic_DNA"/>
</dbReference>
<keyword evidence="3" id="KW-1003">Cell membrane</keyword>